<dbReference type="GO" id="GO:0043190">
    <property type="term" value="C:ATP-binding cassette (ABC) transporter complex"/>
    <property type="evidence" value="ECO:0007669"/>
    <property type="project" value="InterPro"/>
</dbReference>
<dbReference type="SUPFAM" id="SSF53850">
    <property type="entry name" value="Periplasmic binding protein-like II"/>
    <property type="match status" value="1"/>
</dbReference>
<accession>A0A916U0K9</accession>
<feature type="domain" description="Solute-binding protein family 5" evidence="1">
    <location>
        <begin position="60"/>
        <end position="392"/>
    </location>
</feature>
<dbReference type="PIRSF" id="PIRSF002741">
    <property type="entry name" value="MppA"/>
    <property type="match status" value="1"/>
</dbReference>
<reference evidence="2" key="1">
    <citation type="journal article" date="2014" name="Int. J. Syst. Evol. Microbiol.">
        <title>Complete genome sequence of Corynebacterium casei LMG S-19264T (=DSM 44701T), isolated from a smear-ripened cheese.</title>
        <authorList>
            <consortium name="US DOE Joint Genome Institute (JGI-PGF)"/>
            <person name="Walter F."/>
            <person name="Albersmeier A."/>
            <person name="Kalinowski J."/>
            <person name="Ruckert C."/>
        </authorList>
    </citation>
    <scope>NUCLEOTIDE SEQUENCE</scope>
    <source>
        <strain evidence="2">CGMCC 1.15478</strain>
    </source>
</reference>
<dbReference type="AlphaFoldDB" id="A0A916U0K9"/>
<dbReference type="CDD" id="cd08490">
    <property type="entry name" value="PBP2_NikA_DppA_OppA_like_3"/>
    <property type="match status" value="1"/>
</dbReference>
<dbReference type="InterPro" id="IPR000914">
    <property type="entry name" value="SBP_5_dom"/>
</dbReference>
<dbReference type="GO" id="GO:0042597">
    <property type="term" value="C:periplasmic space"/>
    <property type="evidence" value="ECO:0007669"/>
    <property type="project" value="UniProtKB-ARBA"/>
</dbReference>
<dbReference type="InterPro" id="IPR030678">
    <property type="entry name" value="Peptide/Ni-bd"/>
</dbReference>
<organism evidence="2 3">
    <name type="scientific">Hoyosella rhizosphaerae</name>
    <dbReference type="NCBI Taxonomy" id="1755582"/>
    <lineage>
        <taxon>Bacteria</taxon>
        <taxon>Bacillati</taxon>
        <taxon>Actinomycetota</taxon>
        <taxon>Actinomycetes</taxon>
        <taxon>Mycobacteriales</taxon>
        <taxon>Hoyosellaceae</taxon>
        <taxon>Hoyosella</taxon>
    </lineage>
</organism>
<evidence type="ECO:0000259" key="1">
    <source>
        <dbReference type="Pfam" id="PF00496"/>
    </source>
</evidence>
<dbReference type="GO" id="GO:0015833">
    <property type="term" value="P:peptide transport"/>
    <property type="evidence" value="ECO:0007669"/>
    <property type="project" value="TreeGrafter"/>
</dbReference>
<sequence>MPGVLMLSACGSQDRESDTDALRIVGPFEVHSLVPAASSAVFNRLHIIETLVGTDMDGDIVEGLATAWSSSEDQSEWTFELPTGVTFHDGTPLTSEAVANALTWAAQEAGSPLATADIKHIEPLDSAIRIELEQPLPTLPAILTHYSTAVLAPAAYGDNGEVLNVIGTGAYQASHIELPASIRTTKFDDWRGAEPQIERVEFQTVSRAESRALMAASGQADVIFHLEPSGRQRVESANNVRLVSSLQPRTLYMKVNGEHPVLGDKRVRQAISKGIDRASIADAVLRERELGATQLFPPSLVAWHNDDLAPLDHDPEGAIDLLADAGWTQGANGLMQRDGQPLTVTLMTYPDRPELPALAAAIQDQLRQIGVQVRVDVTNSSEIPVGHEDGTLELGLLARHLALVSDPLVTVADTFGPEGADWGAMNWSNDEVLAAIDELLAGADDDRADELRARIAEIAQDELPVIPIAWYRMNAAVSDRVENFELDPLEYTWRITDATLVR</sequence>
<dbReference type="Gene3D" id="3.10.105.10">
    <property type="entry name" value="Dipeptide-binding Protein, Domain 3"/>
    <property type="match status" value="1"/>
</dbReference>
<comment type="caution">
    <text evidence="2">The sequence shown here is derived from an EMBL/GenBank/DDBJ whole genome shotgun (WGS) entry which is preliminary data.</text>
</comment>
<proteinExistence type="predicted"/>
<dbReference type="Pfam" id="PF00496">
    <property type="entry name" value="SBP_bac_5"/>
    <property type="match status" value="1"/>
</dbReference>
<dbReference type="EMBL" id="BMJH01000001">
    <property type="protein sequence ID" value="GGC54953.1"/>
    <property type="molecule type" value="Genomic_DNA"/>
</dbReference>
<dbReference type="GO" id="GO:1904680">
    <property type="term" value="F:peptide transmembrane transporter activity"/>
    <property type="evidence" value="ECO:0007669"/>
    <property type="project" value="TreeGrafter"/>
</dbReference>
<reference evidence="2" key="2">
    <citation type="submission" date="2020-09" db="EMBL/GenBank/DDBJ databases">
        <authorList>
            <person name="Sun Q."/>
            <person name="Zhou Y."/>
        </authorList>
    </citation>
    <scope>NUCLEOTIDE SEQUENCE</scope>
    <source>
        <strain evidence="2">CGMCC 1.15478</strain>
    </source>
</reference>
<evidence type="ECO:0000313" key="2">
    <source>
        <dbReference type="EMBL" id="GGC54953.1"/>
    </source>
</evidence>
<dbReference type="InterPro" id="IPR039424">
    <property type="entry name" value="SBP_5"/>
</dbReference>
<dbReference type="PANTHER" id="PTHR30290">
    <property type="entry name" value="PERIPLASMIC BINDING COMPONENT OF ABC TRANSPORTER"/>
    <property type="match status" value="1"/>
</dbReference>
<dbReference type="Gene3D" id="3.40.190.10">
    <property type="entry name" value="Periplasmic binding protein-like II"/>
    <property type="match status" value="1"/>
</dbReference>
<name>A0A916U0K9_9ACTN</name>
<gene>
    <name evidence="2" type="ORF">GCM10011410_04190</name>
</gene>
<evidence type="ECO:0000313" key="3">
    <source>
        <dbReference type="Proteomes" id="UP000641514"/>
    </source>
</evidence>
<keyword evidence="3" id="KW-1185">Reference proteome</keyword>
<dbReference type="PANTHER" id="PTHR30290:SF83">
    <property type="entry name" value="ABC TRANSPORTER SUBSTRATE-BINDING PROTEIN"/>
    <property type="match status" value="1"/>
</dbReference>
<protein>
    <submittedName>
        <fullName evidence="2">ABC transporter substrate-binding protein</fullName>
    </submittedName>
</protein>
<dbReference type="Proteomes" id="UP000641514">
    <property type="component" value="Unassembled WGS sequence"/>
</dbReference>